<keyword evidence="1" id="KW-0472">Membrane</keyword>
<reference evidence="2 3" key="1">
    <citation type="journal article" date="2013" name="J. Microbiol.">
        <title>Lysinibacillus chungkukjangi sp. nov., isolated from Chungkukjang, Korean fermented soybean food.</title>
        <authorList>
            <person name="Kim S.J."/>
            <person name="Jang Y.H."/>
            <person name="Hamada M."/>
            <person name="Ahn J.H."/>
            <person name="Weon H.Y."/>
            <person name="Suzuki K."/>
            <person name="Whang K.S."/>
            <person name="Kwon S.W."/>
        </authorList>
    </citation>
    <scope>NUCLEOTIDE SEQUENCE [LARGE SCALE GENOMIC DNA]</scope>
    <source>
        <strain evidence="2 3">MCCC 1A12701</strain>
    </source>
</reference>
<proteinExistence type="predicted"/>
<feature type="transmembrane region" description="Helical" evidence="1">
    <location>
        <begin position="145"/>
        <end position="165"/>
    </location>
</feature>
<organism evidence="2 3">
    <name type="scientific">Lysinibacillus composti</name>
    <dbReference type="NCBI Taxonomy" id="720633"/>
    <lineage>
        <taxon>Bacteria</taxon>
        <taxon>Bacillati</taxon>
        <taxon>Bacillota</taxon>
        <taxon>Bacilli</taxon>
        <taxon>Bacillales</taxon>
        <taxon>Bacillaceae</taxon>
        <taxon>Lysinibacillus</taxon>
    </lineage>
</organism>
<feature type="transmembrane region" description="Helical" evidence="1">
    <location>
        <begin position="12"/>
        <end position="29"/>
    </location>
</feature>
<feature type="transmembrane region" description="Helical" evidence="1">
    <location>
        <begin position="87"/>
        <end position="105"/>
    </location>
</feature>
<gene>
    <name evidence="2" type="ORF">EBB45_09335</name>
</gene>
<accession>A0A3N9USD5</accession>
<comment type="caution">
    <text evidence="2">The sequence shown here is derived from an EMBL/GenBank/DDBJ whole genome shotgun (WGS) entry which is preliminary data.</text>
</comment>
<evidence type="ECO:0008006" key="4">
    <source>
        <dbReference type="Google" id="ProtNLM"/>
    </source>
</evidence>
<feature type="transmembrane region" description="Helical" evidence="1">
    <location>
        <begin position="234"/>
        <end position="262"/>
    </location>
</feature>
<dbReference type="OrthoDB" id="2614436at2"/>
<evidence type="ECO:0000313" key="3">
    <source>
        <dbReference type="Proteomes" id="UP000274033"/>
    </source>
</evidence>
<protein>
    <recommendedName>
        <fullName evidence="4">YndJ-like protein</fullName>
    </recommendedName>
</protein>
<keyword evidence="1" id="KW-0812">Transmembrane</keyword>
<dbReference type="RefSeq" id="WP_124764220.1">
    <property type="nucleotide sequence ID" value="NZ_JAFBDY010000006.1"/>
</dbReference>
<dbReference type="InterPro" id="IPR025450">
    <property type="entry name" value="YndJ-like"/>
</dbReference>
<evidence type="ECO:0000256" key="1">
    <source>
        <dbReference type="SAM" id="Phobius"/>
    </source>
</evidence>
<dbReference type="EMBL" id="RRCT01000007">
    <property type="protein sequence ID" value="RQW74796.1"/>
    <property type="molecule type" value="Genomic_DNA"/>
</dbReference>
<feature type="transmembrane region" description="Helical" evidence="1">
    <location>
        <begin position="112"/>
        <end position="133"/>
    </location>
</feature>
<keyword evidence="3" id="KW-1185">Reference proteome</keyword>
<feature type="transmembrane region" description="Helical" evidence="1">
    <location>
        <begin position="268"/>
        <end position="288"/>
    </location>
</feature>
<feature type="transmembrane region" description="Helical" evidence="1">
    <location>
        <begin position="177"/>
        <end position="198"/>
    </location>
</feature>
<sequence>MLANLRKSFANPISLFGMGLFILCCFFQSGPTYLLYLTVAQLVFVPVMLQCIIALKRIEKCMIVLGMVGVACISIWSAGWLSVLCAVLYLLSSCTIALIGIRRFLHRGFTNIAEITIDVALIYVLVGGLWFFASISGIETGFSSIITWLTAIHFHYSGFLLNMSVGLFGRIGSESKWYSPIAIILMTGLMLVAMGITFSPIIEMISVVLYIGALYCFLVLVFRTKMARFQGICLRLSMITLCVTIIWSLLYAFGNLTFIHIVSITDMLAIHGLLNCILFGGFTVLAWVSQTPESKQVEFTFSVSQIRGKLQTYEKTDWGLVDKLEDFCDTSKLPKSIVDFYEKTDSYRLYASVQWRTWFKPLALIYKGFSRMMKQINLPFARRKVEMTGEIVMVDALEDGRIKPRAWIRKINDETVFTAIYSKHKSDRTYMNIALPLPFSSMNGILALHEENGKLHLTSNASGDAGTYLAIKQFVFQLPIHEHFVIEETSPTTLTAVHNMHIFGIHFLRIDYEIGTRGQVPRPTFKVIG</sequence>
<feature type="transmembrane region" description="Helical" evidence="1">
    <location>
        <begin position="204"/>
        <end position="222"/>
    </location>
</feature>
<keyword evidence="1" id="KW-1133">Transmembrane helix</keyword>
<name>A0A3N9USD5_9BACI</name>
<evidence type="ECO:0000313" key="2">
    <source>
        <dbReference type="EMBL" id="RQW74796.1"/>
    </source>
</evidence>
<feature type="transmembrane region" description="Helical" evidence="1">
    <location>
        <begin position="35"/>
        <end position="55"/>
    </location>
</feature>
<dbReference type="AlphaFoldDB" id="A0A3N9USD5"/>
<dbReference type="Pfam" id="PF14158">
    <property type="entry name" value="YndJ"/>
    <property type="match status" value="1"/>
</dbReference>
<dbReference type="Proteomes" id="UP000274033">
    <property type="component" value="Unassembled WGS sequence"/>
</dbReference>
<feature type="transmembrane region" description="Helical" evidence="1">
    <location>
        <begin position="62"/>
        <end position="81"/>
    </location>
</feature>